<keyword evidence="5" id="KW-0444">Lipid biosynthesis</keyword>
<accession>A0A3M8CK72</accession>
<evidence type="ECO:0000256" key="11">
    <source>
        <dbReference type="ARBA" id="ARBA00023209"/>
    </source>
</evidence>
<dbReference type="Gene3D" id="1.20.120.1760">
    <property type="match status" value="1"/>
</dbReference>
<proteinExistence type="inferred from homology"/>
<name>A0A3M8CK72_9BACL</name>
<keyword evidence="9" id="KW-0443">Lipid metabolism</keyword>
<evidence type="ECO:0000256" key="2">
    <source>
        <dbReference type="ARBA" id="ARBA00004141"/>
    </source>
</evidence>
<evidence type="ECO:0000256" key="10">
    <source>
        <dbReference type="ARBA" id="ARBA00023136"/>
    </source>
</evidence>
<comment type="caution">
    <text evidence="16">The sequence shown here is derived from an EMBL/GenBank/DDBJ whole genome shotgun (WGS) entry which is preliminary data.</text>
</comment>
<organism evidence="16 17">
    <name type="scientific">Brevibacillus invocatus</name>
    <dbReference type="NCBI Taxonomy" id="173959"/>
    <lineage>
        <taxon>Bacteria</taxon>
        <taxon>Bacillati</taxon>
        <taxon>Bacillota</taxon>
        <taxon>Bacilli</taxon>
        <taxon>Bacillales</taxon>
        <taxon>Paenibacillaceae</taxon>
        <taxon>Brevibacillus</taxon>
    </lineage>
</organism>
<dbReference type="Proteomes" id="UP000282028">
    <property type="component" value="Unassembled WGS sequence"/>
</dbReference>
<dbReference type="PANTHER" id="PTHR14269:SF11">
    <property type="entry name" value="CDP-DIACYLGLYCEROL--GLYCEROL-3-PHOSPHATE 3-PHOSPHATIDYLTRANSFERASE"/>
    <property type="match status" value="1"/>
</dbReference>
<dbReference type="GO" id="GO:0016020">
    <property type="term" value="C:membrane"/>
    <property type="evidence" value="ECO:0007669"/>
    <property type="project" value="UniProtKB-SubCell"/>
</dbReference>
<feature type="transmembrane region" description="Helical" evidence="15">
    <location>
        <begin position="148"/>
        <end position="165"/>
    </location>
</feature>
<feature type="transmembrane region" description="Helical" evidence="15">
    <location>
        <begin position="122"/>
        <end position="142"/>
    </location>
</feature>
<dbReference type="RefSeq" id="WP_122908118.1">
    <property type="nucleotide sequence ID" value="NZ_CBCSBE010000004.1"/>
</dbReference>
<keyword evidence="6 14" id="KW-0808">Transferase</keyword>
<dbReference type="InterPro" id="IPR048254">
    <property type="entry name" value="CDP_ALCOHOL_P_TRANSF_CS"/>
</dbReference>
<evidence type="ECO:0000256" key="8">
    <source>
        <dbReference type="ARBA" id="ARBA00022989"/>
    </source>
</evidence>
<keyword evidence="11" id="KW-0594">Phospholipid biosynthesis</keyword>
<dbReference type="InterPro" id="IPR043130">
    <property type="entry name" value="CDP-OH_PTrfase_TM_dom"/>
</dbReference>
<dbReference type="PANTHER" id="PTHR14269">
    <property type="entry name" value="CDP-DIACYLGLYCEROL--GLYCEROL-3-PHOSPHATE 3-PHOSPHATIDYLTRANSFERASE-RELATED"/>
    <property type="match status" value="1"/>
</dbReference>
<dbReference type="PROSITE" id="PS00379">
    <property type="entry name" value="CDP_ALCOHOL_P_TRANSF"/>
    <property type="match status" value="1"/>
</dbReference>
<dbReference type="PIRSF" id="PIRSF000847">
    <property type="entry name" value="Phos_ph_gly_syn"/>
    <property type="match status" value="1"/>
</dbReference>
<evidence type="ECO:0000256" key="7">
    <source>
        <dbReference type="ARBA" id="ARBA00022692"/>
    </source>
</evidence>
<dbReference type="OrthoDB" id="9796672at2"/>
<dbReference type="AlphaFoldDB" id="A0A3M8CK72"/>
<keyword evidence="7 15" id="KW-0812">Transmembrane</keyword>
<dbReference type="GO" id="GO:0008444">
    <property type="term" value="F:CDP-diacylglycerol-glycerol-3-phosphate 3-phosphatidyltransferase activity"/>
    <property type="evidence" value="ECO:0007669"/>
    <property type="project" value="InterPro"/>
</dbReference>
<dbReference type="InterPro" id="IPR050324">
    <property type="entry name" value="CDP-alcohol_PTase-I"/>
</dbReference>
<gene>
    <name evidence="16" type="ORF">EDM52_04785</name>
</gene>
<sequence>MSVNLPNMLTIFRIVLIPLYLYVFFSELPFHLEIALGILIVAGLTDIADGYIARKYKLVTTFGVMMDPLADKLMMLAVIASLFLTDRISLWATLFFFARDVAMIGVAAVYHFRGKKTVPANAYGKLTTVLLYLVIPLVMYRYPYSEAILWSVIAFSFLASAIYLGKFRLLNKSS</sequence>
<evidence type="ECO:0000256" key="13">
    <source>
        <dbReference type="ARBA" id="ARBA00033018"/>
    </source>
</evidence>
<feature type="transmembrane region" description="Helical" evidence="15">
    <location>
        <begin position="64"/>
        <end position="84"/>
    </location>
</feature>
<dbReference type="Pfam" id="PF01066">
    <property type="entry name" value="CDP-OH_P_transf"/>
    <property type="match status" value="1"/>
</dbReference>
<evidence type="ECO:0000256" key="1">
    <source>
        <dbReference type="ARBA" id="ARBA00003973"/>
    </source>
</evidence>
<evidence type="ECO:0000256" key="14">
    <source>
        <dbReference type="RuleBase" id="RU003750"/>
    </source>
</evidence>
<keyword evidence="8 15" id="KW-1133">Transmembrane helix</keyword>
<evidence type="ECO:0000256" key="5">
    <source>
        <dbReference type="ARBA" id="ARBA00022516"/>
    </source>
</evidence>
<evidence type="ECO:0000256" key="9">
    <source>
        <dbReference type="ARBA" id="ARBA00023098"/>
    </source>
</evidence>
<evidence type="ECO:0000313" key="16">
    <source>
        <dbReference type="EMBL" id="RNB75961.1"/>
    </source>
</evidence>
<evidence type="ECO:0000256" key="4">
    <source>
        <dbReference type="ARBA" id="ARBA00010441"/>
    </source>
</evidence>
<dbReference type="GO" id="GO:0006655">
    <property type="term" value="P:phosphatidylglycerol biosynthetic process"/>
    <property type="evidence" value="ECO:0007669"/>
    <property type="project" value="UniProtKB-UniPathway"/>
</dbReference>
<keyword evidence="17" id="KW-1185">Reference proteome</keyword>
<protein>
    <recommendedName>
        <fullName evidence="13">Phosphatidylglycerophosphate synthase</fullName>
    </recommendedName>
</protein>
<comment type="function">
    <text evidence="1">This protein catalyzes the committed step to the synthesis of the acidic phospholipids.</text>
</comment>
<dbReference type="InterPro" id="IPR000462">
    <property type="entry name" value="CDP-OH_P_trans"/>
</dbReference>
<evidence type="ECO:0000256" key="15">
    <source>
        <dbReference type="SAM" id="Phobius"/>
    </source>
</evidence>
<evidence type="ECO:0000256" key="12">
    <source>
        <dbReference type="ARBA" id="ARBA00023264"/>
    </source>
</evidence>
<comment type="pathway">
    <text evidence="3">Lipid metabolism.</text>
</comment>
<feature type="transmembrane region" description="Helical" evidence="15">
    <location>
        <begin position="31"/>
        <end position="52"/>
    </location>
</feature>
<keyword evidence="12" id="KW-1208">Phospholipid metabolism</keyword>
<evidence type="ECO:0000256" key="6">
    <source>
        <dbReference type="ARBA" id="ARBA00022679"/>
    </source>
</evidence>
<comment type="similarity">
    <text evidence="4 14">Belongs to the CDP-alcohol phosphatidyltransferase class-I family.</text>
</comment>
<dbReference type="InterPro" id="IPR004570">
    <property type="entry name" value="Phosphatidylglycerol_P_synth"/>
</dbReference>
<evidence type="ECO:0000313" key="17">
    <source>
        <dbReference type="Proteomes" id="UP000282028"/>
    </source>
</evidence>
<evidence type="ECO:0000256" key="3">
    <source>
        <dbReference type="ARBA" id="ARBA00005189"/>
    </source>
</evidence>
<comment type="subcellular location">
    <subcellularLocation>
        <location evidence="2">Membrane</location>
        <topology evidence="2">Multi-pass membrane protein</topology>
    </subcellularLocation>
</comment>
<feature type="transmembrane region" description="Helical" evidence="15">
    <location>
        <begin position="90"/>
        <end position="110"/>
    </location>
</feature>
<reference evidence="16 17" key="1">
    <citation type="submission" date="2018-10" db="EMBL/GenBank/DDBJ databases">
        <title>Phylogenomics of Brevibacillus.</title>
        <authorList>
            <person name="Dunlap C."/>
        </authorList>
    </citation>
    <scope>NUCLEOTIDE SEQUENCE [LARGE SCALE GENOMIC DNA]</scope>
    <source>
        <strain evidence="16 17">JCM 12215</strain>
    </source>
</reference>
<keyword evidence="10 15" id="KW-0472">Membrane</keyword>
<dbReference type="EMBL" id="RHHR01000009">
    <property type="protein sequence ID" value="RNB75961.1"/>
    <property type="molecule type" value="Genomic_DNA"/>
</dbReference>
<dbReference type="UniPathway" id="UPA00084">
    <property type="reaction ID" value="UER00503"/>
</dbReference>